<dbReference type="EMBL" id="REGA01000028">
    <property type="protein sequence ID" value="RQG90461.1"/>
    <property type="molecule type" value="Genomic_DNA"/>
</dbReference>
<keyword evidence="2" id="KW-0472">Membrane</keyword>
<dbReference type="RefSeq" id="WP_124197535.1">
    <property type="nucleotide sequence ID" value="NZ_REGA01000028.1"/>
</dbReference>
<proteinExistence type="predicted"/>
<keyword evidence="2" id="KW-1133">Transmembrane helix</keyword>
<dbReference type="OrthoDB" id="204636at2157"/>
<feature type="compositionally biased region" description="Basic and acidic residues" evidence="1">
    <location>
        <begin position="298"/>
        <end position="319"/>
    </location>
</feature>
<name>A0A3N6M5B7_NATCH</name>
<feature type="transmembrane region" description="Helical" evidence="2">
    <location>
        <begin position="57"/>
        <end position="76"/>
    </location>
</feature>
<evidence type="ECO:0000256" key="1">
    <source>
        <dbReference type="SAM" id="MobiDB-lite"/>
    </source>
</evidence>
<sequence>MVLHFGKATGIFVRTMPFVLLRMGVGILLGVVSILYFGIVLWLGFRLLEAGSISGPIAGIGLLLSVGVFVAAWRLFSRYVLYLVKAGHIAVIAHAVETGEVPSDQLRFGKDRVAEHFAEASVLFAVDQAIKTVIKQFNDGVVSLANIASVVPALRTVIKLIGKAIAIASSYIDEAIIAYMFINPEKNAWTAARDGVVLYGKNWKPVLGSTLAIVIGMYVAGFALLLVLSPVANVLSGLSSTLEVASWAVLVGLFLTVYVGFLKPWVKTVVITTFLVESRDTTPDSATVDRISERSEKFTELVSKADETTADDQPREPDPKPVSGASGR</sequence>
<evidence type="ECO:0000313" key="4">
    <source>
        <dbReference type="Proteomes" id="UP000282323"/>
    </source>
</evidence>
<gene>
    <name evidence="3" type="ORF">EA473_21180</name>
</gene>
<evidence type="ECO:0000256" key="2">
    <source>
        <dbReference type="SAM" id="Phobius"/>
    </source>
</evidence>
<feature type="region of interest" description="Disordered" evidence="1">
    <location>
        <begin position="298"/>
        <end position="328"/>
    </location>
</feature>
<keyword evidence="2" id="KW-0812">Transmembrane</keyword>
<dbReference type="Proteomes" id="UP000282323">
    <property type="component" value="Unassembled WGS sequence"/>
</dbReference>
<keyword evidence="4" id="KW-1185">Reference proteome</keyword>
<evidence type="ECO:0000313" key="3">
    <source>
        <dbReference type="EMBL" id="RQG90461.1"/>
    </source>
</evidence>
<feature type="transmembrane region" description="Helical" evidence="2">
    <location>
        <begin position="211"/>
        <end position="232"/>
    </location>
</feature>
<feature type="transmembrane region" description="Helical" evidence="2">
    <location>
        <begin position="20"/>
        <end position="45"/>
    </location>
</feature>
<reference evidence="3 4" key="1">
    <citation type="submission" date="2018-10" db="EMBL/GenBank/DDBJ databases">
        <title>Natrarchaeobius chitinivorans gen. nov., sp. nov., and Natrarchaeobius haloalkaliphilus sp. nov., alkaliphilic, chitin-utilizing haloarchaea from hypersaline alkaline lakes.</title>
        <authorList>
            <person name="Sorokin D.Y."/>
            <person name="Elcheninov A.G."/>
            <person name="Kostrikina N.A."/>
            <person name="Bale N.J."/>
            <person name="Sinninghe Damste J.S."/>
            <person name="Khijniak T.V."/>
            <person name="Kublanov I.V."/>
            <person name="Toshchakov S.V."/>
        </authorList>
    </citation>
    <scope>NUCLEOTIDE SEQUENCE [LARGE SCALE GENOMIC DNA]</scope>
    <source>
        <strain evidence="3 4">AArcht4T</strain>
    </source>
</reference>
<protein>
    <submittedName>
        <fullName evidence="3">Uncharacterized protein</fullName>
    </submittedName>
</protein>
<dbReference type="AlphaFoldDB" id="A0A3N6M5B7"/>
<feature type="transmembrane region" description="Helical" evidence="2">
    <location>
        <begin position="244"/>
        <end position="262"/>
    </location>
</feature>
<comment type="caution">
    <text evidence="3">The sequence shown here is derived from an EMBL/GenBank/DDBJ whole genome shotgun (WGS) entry which is preliminary data.</text>
</comment>
<accession>A0A3N6M5B7</accession>
<organism evidence="3 4">
    <name type="scientific">Natrarchaeobius chitinivorans</name>
    <dbReference type="NCBI Taxonomy" id="1679083"/>
    <lineage>
        <taxon>Archaea</taxon>
        <taxon>Methanobacteriati</taxon>
        <taxon>Methanobacteriota</taxon>
        <taxon>Stenosarchaea group</taxon>
        <taxon>Halobacteria</taxon>
        <taxon>Halobacteriales</taxon>
        <taxon>Natrialbaceae</taxon>
        <taxon>Natrarchaeobius</taxon>
    </lineage>
</organism>